<keyword evidence="3" id="KW-1185">Reference proteome</keyword>
<comment type="caution">
    <text evidence="2">The sequence shown here is derived from an EMBL/GenBank/DDBJ whole genome shotgun (WGS) entry which is preliminary data.</text>
</comment>
<dbReference type="EMBL" id="CADEAL010000372">
    <property type="protein sequence ID" value="CAB1419200.1"/>
    <property type="molecule type" value="Genomic_DNA"/>
</dbReference>
<gene>
    <name evidence="2" type="ORF">PLEPLA_LOCUS7028</name>
</gene>
<protein>
    <submittedName>
        <fullName evidence="2">Uncharacterized protein</fullName>
    </submittedName>
</protein>
<feature type="compositionally biased region" description="Basic and acidic residues" evidence="1">
    <location>
        <begin position="201"/>
        <end position="214"/>
    </location>
</feature>
<evidence type="ECO:0000256" key="1">
    <source>
        <dbReference type="SAM" id="MobiDB-lite"/>
    </source>
</evidence>
<name>A0A9N7TUC8_PLEPL</name>
<accession>A0A9N7TUC8</accession>
<reference evidence="2" key="1">
    <citation type="submission" date="2020-03" db="EMBL/GenBank/DDBJ databases">
        <authorList>
            <person name="Weist P."/>
        </authorList>
    </citation>
    <scope>NUCLEOTIDE SEQUENCE</scope>
</reference>
<feature type="compositionally biased region" description="Basic and acidic residues" evidence="1">
    <location>
        <begin position="159"/>
        <end position="177"/>
    </location>
</feature>
<organism evidence="2 3">
    <name type="scientific">Pleuronectes platessa</name>
    <name type="common">European plaice</name>
    <dbReference type="NCBI Taxonomy" id="8262"/>
    <lineage>
        <taxon>Eukaryota</taxon>
        <taxon>Metazoa</taxon>
        <taxon>Chordata</taxon>
        <taxon>Craniata</taxon>
        <taxon>Vertebrata</taxon>
        <taxon>Euteleostomi</taxon>
        <taxon>Actinopterygii</taxon>
        <taxon>Neopterygii</taxon>
        <taxon>Teleostei</taxon>
        <taxon>Neoteleostei</taxon>
        <taxon>Acanthomorphata</taxon>
        <taxon>Carangaria</taxon>
        <taxon>Pleuronectiformes</taxon>
        <taxon>Pleuronectoidei</taxon>
        <taxon>Pleuronectidae</taxon>
        <taxon>Pleuronectes</taxon>
    </lineage>
</organism>
<dbReference type="AlphaFoldDB" id="A0A9N7TUC8"/>
<feature type="region of interest" description="Disordered" evidence="1">
    <location>
        <begin position="41"/>
        <end position="60"/>
    </location>
</feature>
<feature type="region of interest" description="Disordered" evidence="1">
    <location>
        <begin position="142"/>
        <end position="214"/>
    </location>
</feature>
<evidence type="ECO:0000313" key="3">
    <source>
        <dbReference type="Proteomes" id="UP001153269"/>
    </source>
</evidence>
<evidence type="ECO:0000313" key="2">
    <source>
        <dbReference type="EMBL" id="CAB1419200.1"/>
    </source>
</evidence>
<proteinExistence type="predicted"/>
<dbReference type="Proteomes" id="UP001153269">
    <property type="component" value="Unassembled WGS sequence"/>
</dbReference>
<sequence length="214" mass="22870">MLNFLEVLAGLSASRTCSVLQLPPGCMVGWSGISGSIAAPPLPSGHPDSNHGSGENRGGTLRTMSLGDWRRGWTFVAWIQSAGFDVPGPGFSSQSLTRVTRVHQMECNFSGLSLSDGALLVWPWRIQGLWVIKDVFVSQGAGRQGGGIAPAQPRTWRGGGEEGEGKREGGSEERGEQDGGENLARSHFRTTNSQQKVGKPKQGDCKDRFFSPSS</sequence>